<evidence type="ECO:0000256" key="5">
    <source>
        <dbReference type="ARBA" id="ARBA00022737"/>
    </source>
</evidence>
<organism evidence="14 15">
    <name type="scientific">Macrostomum lignano</name>
    <dbReference type="NCBI Taxonomy" id="282301"/>
    <lineage>
        <taxon>Eukaryota</taxon>
        <taxon>Metazoa</taxon>
        <taxon>Spiralia</taxon>
        <taxon>Lophotrochozoa</taxon>
        <taxon>Platyhelminthes</taxon>
        <taxon>Rhabditophora</taxon>
        <taxon>Macrostomorpha</taxon>
        <taxon>Macrostomida</taxon>
        <taxon>Macrostomidae</taxon>
        <taxon>Macrostomum</taxon>
    </lineage>
</organism>
<keyword evidence="14" id="KW-1185">Reference proteome</keyword>
<dbReference type="Pfam" id="PF00153">
    <property type="entry name" value="Mito_carr"/>
    <property type="match status" value="3"/>
</dbReference>
<evidence type="ECO:0000256" key="2">
    <source>
        <dbReference type="ARBA" id="ARBA00006375"/>
    </source>
</evidence>
<evidence type="ECO:0000256" key="9">
    <source>
        <dbReference type="ARBA" id="ARBA00023136"/>
    </source>
</evidence>
<dbReference type="GO" id="GO:0016020">
    <property type="term" value="C:membrane"/>
    <property type="evidence" value="ECO:0007669"/>
    <property type="project" value="UniProtKB-SubCell"/>
</dbReference>
<dbReference type="Gene3D" id="1.50.40.10">
    <property type="entry name" value="Mitochondrial carrier domain"/>
    <property type="match status" value="1"/>
</dbReference>
<protein>
    <submittedName>
        <fullName evidence="15">TYR_PHOSPHATASE_2 domain-containing protein</fullName>
    </submittedName>
</protein>
<dbReference type="WBParaSite" id="maker-uti_cns_0012403-snap-gene-0.3-mRNA-1">
    <property type="protein sequence ID" value="maker-uti_cns_0012403-snap-gene-0.3-mRNA-1"/>
    <property type="gene ID" value="maker-uti_cns_0012403-snap-gene-0.3"/>
</dbReference>
<dbReference type="GO" id="GO:0004721">
    <property type="term" value="F:phosphoprotein phosphatase activity"/>
    <property type="evidence" value="ECO:0007669"/>
    <property type="project" value="UniProtKB-KW"/>
</dbReference>
<dbReference type="InterPro" id="IPR018108">
    <property type="entry name" value="MCP_transmembrane"/>
</dbReference>
<dbReference type="PANTHER" id="PTHR45618">
    <property type="entry name" value="MITOCHONDRIAL DICARBOXYLATE CARRIER-RELATED"/>
    <property type="match status" value="1"/>
</dbReference>
<keyword evidence="5" id="KW-0677">Repeat</keyword>
<feature type="repeat" description="Solcar" evidence="10">
    <location>
        <begin position="202"/>
        <end position="292"/>
    </location>
</feature>
<evidence type="ECO:0000259" key="12">
    <source>
        <dbReference type="PROSITE" id="PS50054"/>
    </source>
</evidence>
<dbReference type="InterPro" id="IPR000340">
    <property type="entry name" value="Dual-sp_phosphatase_cat-dom"/>
</dbReference>
<keyword evidence="9 10" id="KW-0472">Membrane</keyword>
<keyword evidence="8" id="KW-1133">Transmembrane helix</keyword>
<feature type="region of interest" description="Disordered" evidence="11">
    <location>
        <begin position="500"/>
        <end position="523"/>
    </location>
</feature>
<keyword evidence="6" id="KW-0378">Hydrolase</keyword>
<dbReference type="Pfam" id="PF00782">
    <property type="entry name" value="DSPc"/>
    <property type="match status" value="1"/>
</dbReference>
<evidence type="ECO:0000313" key="15">
    <source>
        <dbReference type="WBParaSite" id="maker-uti_cns_0012403-snap-gene-0.3-mRNA-1"/>
    </source>
</evidence>
<proteinExistence type="inferred from homology"/>
<evidence type="ECO:0000256" key="4">
    <source>
        <dbReference type="ARBA" id="ARBA00022692"/>
    </source>
</evidence>
<feature type="repeat" description="Solcar" evidence="10">
    <location>
        <begin position="107"/>
        <end position="193"/>
    </location>
</feature>
<dbReference type="PROSITE" id="PS00383">
    <property type="entry name" value="TYR_PHOSPHATASE_1"/>
    <property type="match status" value="1"/>
</dbReference>
<keyword evidence="4 10" id="KW-0812">Transmembrane</keyword>
<feature type="compositionally biased region" description="Polar residues" evidence="11">
    <location>
        <begin position="502"/>
        <end position="513"/>
    </location>
</feature>
<evidence type="ECO:0000256" key="1">
    <source>
        <dbReference type="ARBA" id="ARBA00004141"/>
    </source>
</evidence>
<dbReference type="Proteomes" id="UP000095280">
    <property type="component" value="Unplaced"/>
</dbReference>
<evidence type="ECO:0000259" key="13">
    <source>
        <dbReference type="PROSITE" id="PS50056"/>
    </source>
</evidence>
<feature type="domain" description="Tyrosine specific protein phosphatases" evidence="13">
    <location>
        <begin position="398"/>
        <end position="465"/>
    </location>
</feature>
<dbReference type="InterPro" id="IPR023395">
    <property type="entry name" value="MCP_dom_sf"/>
</dbReference>
<reference evidence="15" key="1">
    <citation type="submission" date="2016-11" db="UniProtKB">
        <authorList>
            <consortium name="WormBaseParasite"/>
        </authorList>
    </citation>
    <scope>IDENTIFICATION</scope>
</reference>
<accession>A0A1I8IGS2</accession>
<evidence type="ECO:0000256" key="8">
    <source>
        <dbReference type="ARBA" id="ARBA00022989"/>
    </source>
</evidence>
<evidence type="ECO:0000256" key="3">
    <source>
        <dbReference type="ARBA" id="ARBA00022448"/>
    </source>
</evidence>
<dbReference type="InterPro" id="IPR029021">
    <property type="entry name" value="Prot-tyrosine_phosphatase-like"/>
</dbReference>
<feature type="domain" description="Tyrosine-protein phosphatase" evidence="12">
    <location>
        <begin position="320"/>
        <end position="476"/>
    </location>
</feature>
<dbReference type="PROSITE" id="PS50054">
    <property type="entry name" value="TYR_PHOSPHATASE_DUAL"/>
    <property type="match status" value="1"/>
</dbReference>
<comment type="similarity">
    <text evidence="2">Belongs to the mitochondrial carrier (TC 2.A.29) family.</text>
</comment>
<dbReference type="SMART" id="SM00195">
    <property type="entry name" value="DSPc"/>
    <property type="match status" value="1"/>
</dbReference>
<keyword evidence="3" id="KW-0813">Transport</keyword>
<dbReference type="AlphaFoldDB" id="A0A1I8IGS2"/>
<dbReference type="PROSITE" id="PS50920">
    <property type="entry name" value="SOLCAR"/>
    <property type="match status" value="3"/>
</dbReference>
<dbReference type="Gene3D" id="3.90.190.10">
    <property type="entry name" value="Protein tyrosine phosphatase superfamily"/>
    <property type="match status" value="1"/>
</dbReference>
<dbReference type="SUPFAM" id="SSF52799">
    <property type="entry name" value="(Phosphotyrosine protein) phosphatases II"/>
    <property type="match status" value="1"/>
</dbReference>
<evidence type="ECO:0000256" key="11">
    <source>
        <dbReference type="SAM" id="MobiDB-lite"/>
    </source>
</evidence>
<evidence type="ECO:0000256" key="6">
    <source>
        <dbReference type="ARBA" id="ARBA00022801"/>
    </source>
</evidence>
<dbReference type="InterPro" id="IPR050391">
    <property type="entry name" value="Mito_Metabolite_Transporter"/>
</dbReference>
<sequence length="644" mass="70533">QQQQPESDWVRVGLAGCSNLTAAVVTNPVDVVKIRLQIQGEAANRTSSARYAGFIRGLATVVRNEGLRGLYKGVVPSMMRDGGYGAIRVGLYEPVKRLFGETDPANFSLWKKICSGAVTGVLGSAVATPTDLVKVRMQAFESGARYRGTWHAFVSIYAEGGVPALYKGIGPTVARAAVVTATQVPSYDHFKHTMLSRGLLKEGLPLHFLASMFAGLMCAITTSPLDVVKTRVMNQDTVGLRGAAYSNAFSCAAAAIRTEGLTGLYKGFVPNWMRIGPHTVITFMIFEQLRKLRCTMPGGIPDRWEAYNPFKEIISDTHFLAVKVPLKQCYVASMPAHEQFTPSELMNRCKQMKLPLGLVVDLTFTTRYYNPQEFTSQGVKYEKIFVEGHNIPDQKCISRFEAVVNQFRQESPDSVVAVHCTHGVNRTGYMICRYLIDVDGWPAEKAIAAFAEARGFPIERENYLADLRAVAASQQQSKARATIDPPAAVAAEAGGAAVQSANSHDGSWQNQKQSRPKPYDHPASRRKAITGFHGYNGYQPYGVQYNFGYYDSYGNYFGPNYQGQSHHAMATTVIIVAMATEVIIVAMATEVIIVAMATKVINGAIPEINMANREINRTVLLACSVLNWLNCTARCTMHATTGTS</sequence>
<comment type="subcellular location">
    <subcellularLocation>
        <location evidence="1">Membrane</location>
        <topology evidence="1">Multi-pass membrane protein</topology>
    </subcellularLocation>
</comment>
<dbReference type="PROSITE" id="PS50056">
    <property type="entry name" value="TYR_PHOSPHATASE_2"/>
    <property type="match status" value="1"/>
</dbReference>
<dbReference type="InterPro" id="IPR000387">
    <property type="entry name" value="Tyr_Pase_dom"/>
</dbReference>
<dbReference type="InterPro" id="IPR016130">
    <property type="entry name" value="Tyr_Pase_AS"/>
</dbReference>
<name>A0A1I8IGS2_9PLAT</name>
<evidence type="ECO:0000256" key="10">
    <source>
        <dbReference type="PROSITE-ProRule" id="PRU00282"/>
    </source>
</evidence>
<evidence type="ECO:0000313" key="14">
    <source>
        <dbReference type="Proteomes" id="UP000095280"/>
    </source>
</evidence>
<keyword evidence="7" id="KW-0904">Protein phosphatase</keyword>
<dbReference type="SUPFAM" id="SSF103506">
    <property type="entry name" value="Mitochondrial carrier"/>
    <property type="match status" value="1"/>
</dbReference>
<feature type="repeat" description="Solcar" evidence="10">
    <location>
        <begin position="10"/>
        <end position="98"/>
    </location>
</feature>
<dbReference type="InterPro" id="IPR020422">
    <property type="entry name" value="TYR_PHOSPHATASE_DUAL_dom"/>
</dbReference>
<evidence type="ECO:0000256" key="7">
    <source>
        <dbReference type="ARBA" id="ARBA00022912"/>
    </source>
</evidence>